<keyword evidence="2" id="KW-1185">Reference proteome</keyword>
<dbReference type="EMBL" id="PJQY01000226">
    <property type="protein sequence ID" value="PQQ15635.1"/>
    <property type="molecule type" value="Genomic_DNA"/>
</dbReference>
<organism evidence="1 2">
    <name type="scientific">Prunus yedoensis var. nudiflora</name>
    <dbReference type="NCBI Taxonomy" id="2094558"/>
    <lineage>
        <taxon>Eukaryota</taxon>
        <taxon>Viridiplantae</taxon>
        <taxon>Streptophyta</taxon>
        <taxon>Embryophyta</taxon>
        <taxon>Tracheophyta</taxon>
        <taxon>Spermatophyta</taxon>
        <taxon>Magnoliopsida</taxon>
        <taxon>eudicotyledons</taxon>
        <taxon>Gunneridae</taxon>
        <taxon>Pentapetalae</taxon>
        <taxon>rosids</taxon>
        <taxon>fabids</taxon>
        <taxon>Rosales</taxon>
        <taxon>Rosaceae</taxon>
        <taxon>Amygdaloideae</taxon>
        <taxon>Amygdaleae</taxon>
        <taxon>Prunus</taxon>
    </lineage>
</organism>
<sequence>MNHPLAVHLVAAARQRDPQLLPDCNQTRVGYFIHRRNFLVLHEPREHDRGDVVEVVAGLHDVLRALVGDAGAVGAEALERDEDLLEGGYSSGRGGGQGKLLAPRRVRRWEMLKRVLMALRVVVFAGT</sequence>
<evidence type="ECO:0000313" key="2">
    <source>
        <dbReference type="Proteomes" id="UP000250321"/>
    </source>
</evidence>
<reference evidence="1 2" key="1">
    <citation type="submission" date="2018-02" db="EMBL/GenBank/DDBJ databases">
        <title>Draft genome of wild Prunus yedoensis var. nudiflora.</title>
        <authorList>
            <person name="Baek S."/>
            <person name="Kim J.-H."/>
            <person name="Choi K."/>
            <person name="Kim G.-B."/>
            <person name="Cho A."/>
            <person name="Jang H."/>
            <person name="Shin C.-H."/>
            <person name="Yu H.-J."/>
            <person name="Mun J.-H."/>
        </authorList>
    </citation>
    <scope>NUCLEOTIDE SEQUENCE [LARGE SCALE GENOMIC DNA]</scope>
    <source>
        <strain evidence="2">cv. Jeju island</strain>
        <tissue evidence="1">Leaf</tissue>
    </source>
</reference>
<comment type="caution">
    <text evidence="1">The sequence shown here is derived from an EMBL/GenBank/DDBJ whole genome shotgun (WGS) entry which is preliminary data.</text>
</comment>
<evidence type="ECO:0000313" key="1">
    <source>
        <dbReference type="EMBL" id="PQQ15635.1"/>
    </source>
</evidence>
<name>A0A314Z638_PRUYE</name>
<proteinExistence type="predicted"/>
<protein>
    <submittedName>
        <fullName evidence="1">Uncharacterized protein</fullName>
    </submittedName>
</protein>
<gene>
    <name evidence="1" type="ORF">Pyn_39748</name>
</gene>
<accession>A0A314Z638</accession>
<dbReference type="Proteomes" id="UP000250321">
    <property type="component" value="Unassembled WGS sequence"/>
</dbReference>
<dbReference type="AlphaFoldDB" id="A0A314Z638"/>